<reference evidence="7 8" key="1">
    <citation type="submission" date="2019-03" db="EMBL/GenBank/DDBJ databases">
        <title>Genomic Encyclopedia of Type Strains, Phase IV (KMG-IV): sequencing the most valuable type-strain genomes for metagenomic binning, comparative biology and taxonomic classification.</title>
        <authorList>
            <person name="Goeker M."/>
        </authorList>
    </citation>
    <scope>NUCLEOTIDE SEQUENCE [LARGE SCALE GENOMIC DNA]</scope>
    <source>
        <strain evidence="7 8">DSM 21667</strain>
    </source>
</reference>
<organism evidence="7 8">
    <name type="scientific">Tahibacter aquaticus</name>
    <dbReference type="NCBI Taxonomy" id="520092"/>
    <lineage>
        <taxon>Bacteria</taxon>
        <taxon>Pseudomonadati</taxon>
        <taxon>Pseudomonadota</taxon>
        <taxon>Gammaproteobacteria</taxon>
        <taxon>Lysobacterales</taxon>
        <taxon>Rhodanobacteraceae</taxon>
        <taxon>Tahibacter</taxon>
    </lineage>
</organism>
<keyword evidence="2" id="KW-0805">Transcription regulation</keyword>
<evidence type="ECO:0000259" key="5">
    <source>
        <dbReference type="Pfam" id="PF04542"/>
    </source>
</evidence>
<proteinExistence type="inferred from homology"/>
<keyword evidence="4" id="KW-0804">Transcription</keyword>
<dbReference type="NCBIfam" id="TIGR02937">
    <property type="entry name" value="sigma70-ECF"/>
    <property type="match status" value="1"/>
</dbReference>
<evidence type="ECO:0000256" key="3">
    <source>
        <dbReference type="ARBA" id="ARBA00023082"/>
    </source>
</evidence>
<dbReference type="InterPro" id="IPR007627">
    <property type="entry name" value="RNA_pol_sigma70_r2"/>
</dbReference>
<protein>
    <submittedName>
        <fullName evidence="7">RNA polymerase sigma-70 factor (ECF subfamily)</fullName>
    </submittedName>
</protein>
<evidence type="ECO:0000313" key="8">
    <source>
        <dbReference type="Proteomes" id="UP000295293"/>
    </source>
</evidence>
<evidence type="ECO:0000256" key="2">
    <source>
        <dbReference type="ARBA" id="ARBA00023015"/>
    </source>
</evidence>
<dbReference type="InterPro" id="IPR039425">
    <property type="entry name" value="RNA_pol_sigma-70-like"/>
</dbReference>
<dbReference type="InterPro" id="IPR014284">
    <property type="entry name" value="RNA_pol_sigma-70_dom"/>
</dbReference>
<comment type="similarity">
    <text evidence="1">Belongs to the sigma-70 factor family. ECF subfamily.</text>
</comment>
<dbReference type="GO" id="GO:0016987">
    <property type="term" value="F:sigma factor activity"/>
    <property type="evidence" value="ECO:0007669"/>
    <property type="project" value="UniProtKB-KW"/>
</dbReference>
<dbReference type="Gene3D" id="1.10.1740.10">
    <property type="match status" value="1"/>
</dbReference>
<evidence type="ECO:0000256" key="4">
    <source>
        <dbReference type="ARBA" id="ARBA00023163"/>
    </source>
</evidence>
<dbReference type="InterPro" id="IPR013325">
    <property type="entry name" value="RNA_pol_sigma_r2"/>
</dbReference>
<keyword evidence="3" id="KW-0731">Sigma factor</keyword>
<name>A0A4R6Z492_9GAMM</name>
<dbReference type="InterPro" id="IPR013249">
    <property type="entry name" value="RNA_pol_sigma70_r4_t2"/>
</dbReference>
<dbReference type="GO" id="GO:0003677">
    <property type="term" value="F:DNA binding"/>
    <property type="evidence" value="ECO:0007669"/>
    <property type="project" value="InterPro"/>
</dbReference>
<dbReference type="InterPro" id="IPR013324">
    <property type="entry name" value="RNA_pol_sigma_r3/r4-like"/>
</dbReference>
<feature type="domain" description="RNA polymerase sigma-70 region 2" evidence="5">
    <location>
        <begin position="39"/>
        <end position="105"/>
    </location>
</feature>
<gene>
    <name evidence="7" type="ORF">DFR29_10326</name>
</gene>
<sequence length="196" mass="22176">MIFPLVPANKLYGTSPVPSPPASIMSETRTDHAFLGQLQQHKAILYKVANAYCNRREDRGDLIQEIVVELWQSWPRFDPAGRFSAWMQRIAVNVAISFYRGESRRIRDALPLEEFGMDLAAADRVLDAEGDDLRALHQLIARLDEVNRALILLYLEGYSQDEMATMVGLSASNVATRINRIKQKLQRDYAAAEESP</sequence>
<dbReference type="PANTHER" id="PTHR43133:SF45">
    <property type="entry name" value="RNA POLYMERASE ECF-TYPE SIGMA FACTOR"/>
    <property type="match status" value="1"/>
</dbReference>
<dbReference type="Pfam" id="PF08281">
    <property type="entry name" value="Sigma70_r4_2"/>
    <property type="match status" value="1"/>
</dbReference>
<dbReference type="EMBL" id="SNZH01000003">
    <property type="protein sequence ID" value="TDR46495.1"/>
    <property type="molecule type" value="Genomic_DNA"/>
</dbReference>
<evidence type="ECO:0000256" key="1">
    <source>
        <dbReference type="ARBA" id="ARBA00010641"/>
    </source>
</evidence>
<keyword evidence="8" id="KW-1185">Reference proteome</keyword>
<comment type="caution">
    <text evidence="7">The sequence shown here is derived from an EMBL/GenBank/DDBJ whole genome shotgun (WGS) entry which is preliminary data.</text>
</comment>
<dbReference type="InterPro" id="IPR036388">
    <property type="entry name" value="WH-like_DNA-bd_sf"/>
</dbReference>
<dbReference type="Proteomes" id="UP000295293">
    <property type="component" value="Unassembled WGS sequence"/>
</dbReference>
<dbReference type="PANTHER" id="PTHR43133">
    <property type="entry name" value="RNA POLYMERASE ECF-TYPE SIGMA FACTO"/>
    <property type="match status" value="1"/>
</dbReference>
<accession>A0A4R6Z492</accession>
<dbReference type="SUPFAM" id="SSF88946">
    <property type="entry name" value="Sigma2 domain of RNA polymerase sigma factors"/>
    <property type="match status" value="1"/>
</dbReference>
<evidence type="ECO:0000259" key="6">
    <source>
        <dbReference type="Pfam" id="PF08281"/>
    </source>
</evidence>
<feature type="domain" description="RNA polymerase sigma factor 70 region 4 type 2" evidence="6">
    <location>
        <begin position="134"/>
        <end position="185"/>
    </location>
</feature>
<dbReference type="GO" id="GO:0006352">
    <property type="term" value="P:DNA-templated transcription initiation"/>
    <property type="evidence" value="ECO:0007669"/>
    <property type="project" value="InterPro"/>
</dbReference>
<dbReference type="Gene3D" id="1.10.10.10">
    <property type="entry name" value="Winged helix-like DNA-binding domain superfamily/Winged helix DNA-binding domain"/>
    <property type="match status" value="1"/>
</dbReference>
<dbReference type="SUPFAM" id="SSF88659">
    <property type="entry name" value="Sigma3 and sigma4 domains of RNA polymerase sigma factors"/>
    <property type="match status" value="1"/>
</dbReference>
<evidence type="ECO:0000313" key="7">
    <source>
        <dbReference type="EMBL" id="TDR46495.1"/>
    </source>
</evidence>
<dbReference type="Pfam" id="PF04542">
    <property type="entry name" value="Sigma70_r2"/>
    <property type="match status" value="1"/>
</dbReference>
<dbReference type="AlphaFoldDB" id="A0A4R6Z492"/>